<evidence type="ECO:0000313" key="2">
    <source>
        <dbReference type="Proteomes" id="UP000036106"/>
    </source>
</evidence>
<accession>A0A0H4QKV2</accession>
<dbReference type="KEGG" id="lgn:ABM34_07180"/>
<name>A0A0H4QKV2_9LACO</name>
<organism evidence="1 2">
    <name type="scientific">Companilactobacillus ginsenosidimutans</name>
    <dbReference type="NCBI Taxonomy" id="1007676"/>
    <lineage>
        <taxon>Bacteria</taxon>
        <taxon>Bacillati</taxon>
        <taxon>Bacillota</taxon>
        <taxon>Bacilli</taxon>
        <taxon>Lactobacillales</taxon>
        <taxon>Lactobacillaceae</taxon>
        <taxon>Companilactobacillus</taxon>
    </lineage>
</organism>
<sequence length="667" mass="76308">MNMNFNHSRLVLRLLFLVLIVFSFIWIKNDHFKWDKVNAETNDFAVVEGKEDSEEIQVSTLEDDGKQTKVHPYREPSPPPIHFVGLTFRSGYRIQPKKEYYLHTNEKYLIQTRETHPFELFAPNYKWYDKNESYGWKEIPDETSENIEVSSKKPRTVYLQASTHYGHLFSDDYIYSEMAILHFTSETINAASVSVTTDADYLFVNKDFKNQKAHAQAHLNPKDSTAKVKFKSSDTKLATVDSELGEISVNQNHHVGKLYIEALAENADGTTAIGRKEIEVGWLLSGTEHAAIGTSAEYHLNGVPKDNQAIIRWHTVTRSFFIDHDRVEKSGKDSKFVIPNVSRKNNNTDVYAEIIRKNPTNGETKSVKSNVINLKVSGTEKHPSIHTRQTIKNITHPYADSSDEKINNVVPGDEILHSLKLVDVSYSTDVTGRPGELHFPIVENEKIESVTVNGKDLTLDEVLFKDNEGKQSITITNVVIPHKETVDVEIRSKITSTKVKEYIYEPEYAYVNITDEELYEKFNINKSEFNENTLEINALPIDFGTSLKVGNKLVHRASEEEFHPVLDVVDKRRHPPKTTLGIQVVDEFKHVDDSSKIAPISFRYFKSKDEHVTIGNDVYTVGDTVFDEKMNSVQWHKDHGLKLFIHHGDFDDGQYQSTLLWTISYTP</sequence>
<dbReference type="RefSeq" id="WP_048704595.1">
    <property type="nucleotide sequence ID" value="NZ_CP012034.1"/>
</dbReference>
<dbReference type="AlphaFoldDB" id="A0A0H4QKV2"/>
<protein>
    <recommendedName>
        <fullName evidence="3">WxL domain-containing protein</fullName>
    </recommendedName>
</protein>
<reference evidence="2" key="1">
    <citation type="submission" date="2015-07" db="EMBL/GenBank/DDBJ databases">
        <title>Lactobacillus ginsenosidimutans/EMML 3141/ whole genome sequencing.</title>
        <authorList>
            <person name="Kim M.K."/>
            <person name="Im W.-T."/>
            <person name="Srinivasan S."/>
            <person name="Lee J.-J."/>
        </authorList>
    </citation>
    <scope>NUCLEOTIDE SEQUENCE [LARGE SCALE GENOMIC DNA]</scope>
    <source>
        <strain evidence="2">EMML 3041</strain>
    </source>
</reference>
<dbReference type="PATRIC" id="fig|1007676.4.peg.1441"/>
<gene>
    <name evidence="1" type="ORF">ABM34_07180</name>
</gene>
<dbReference type="Proteomes" id="UP000036106">
    <property type="component" value="Chromosome"/>
</dbReference>
<dbReference type="EMBL" id="CP012034">
    <property type="protein sequence ID" value="AKP67343.1"/>
    <property type="molecule type" value="Genomic_DNA"/>
</dbReference>
<dbReference type="STRING" id="1007676.ABM34_07180"/>
<proteinExistence type="predicted"/>
<keyword evidence="2" id="KW-1185">Reference proteome</keyword>
<evidence type="ECO:0008006" key="3">
    <source>
        <dbReference type="Google" id="ProtNLM"/>
    </source>
</evidence>
<evidence type="ECO:0000313" key="1">
    <source>
        <dbReference type="EMBL" id="AKP67343.1"/>
    </source>
</evidence>